<gene>
    <name evidence="1" type="ORF">EB837_03020</name>
</gene>
<accession>A0A3N2SDK4</accession>
<dbReference type="RefSeq" id="WP_123650300.1">
    <property type="nucleotide sequence ID" value="NZ_RHFN01000002.1"/>
</dbReference>
<dbReference type="AlphaFoldDB" id="A0A3N2SDK4"/>
<reference evidence="1 2" key="1">
    <citation type="submission" date="2018-10" db="EMBL/GenBank/DDBJ databases">
        <title>Horizontal transference of carbapenem resistance between Klebsiella pneumoniae and Kluyvera ascorbata during abdominal infection: a case report.</title>
        <authorList>
            <person name="Raro O.H.F."/>
            <person name="Lima-Morales D."/>
            <person name="Barth A.L."/>
            <person name="Paim T.G.S."/>
            <person name="Mott M.P."/>
            <person name="Riche C.V.W."/>
            <person name="Teixeira U.F."/>
            <person name="Waechter F."/>
            <person name="Dias C.A.G."/>
        </authorList>
    </citation>
    <scope>NUCLEOTIDE SEQUENCE [LARGE SCALE GENOMIC DNA]</scope>
    <source>
        <strain evidence="1 2">OT2</strain>
    </source>
</reference>
<evidence type="ECO:0000313" key="1">
    <source>
        <dbReference type="EMBL" id="ROU17807.1"/>
    </source>
</evidence>
<dbReference type="OrthoDB" id="6631567at2"/>
<dbReference type="EMBL" id="RHFN01000002">
    <property type="protein sequence ID" value="ROU17807.1"/>
    <property type="molecule type" value="Genomic_DNA"/>
</dbReference>
<evidence type="ECO:0008006" key="3">
    <source>
        <dbReference type="Google" id="ProtNLM"/>
    </source>
</evidence>
<protein>
    <recommendedName>
        <fullName evidence="3">Ead/Ea22-like family protein</fullName>
    </recommendedName>
</protein>
<evidence type="ECO:0000313" key="2">
    <source>
        <dbReference type="Proteomes" id="UP000268051"/>
    </source>
</evidence>
<comment type="caution">
    <text evidence="1">The sequence shown here is derived from an EMBL/GenBank/DDBJ whole genome shotgun (WGS) entry which is preliminary data.</text>
</comment>
<proteinExistence type="predicted"/>
<dbReference type="Proteomes" id="UP000268051">
    <property type="component" value="Unassembled WGS sequence"/>
</dbReference>
<organism evidence="1 2">
    <name type="scientific">Kluyvera ascorbata</name>
    <dbReference type="NCBI Taxonomy" id="51288"/>
    <lineage>
        <taxon>Bacteria</taxon>
        <taxon>Pseudomonadati</taxon>
        <taxon>Pseudomonadota</taxon>
        <taxon>Gammaproteobacteria</taxon>
        <taxon>Enterobacterales</taxon>
        <taxon>Enterobacteriaceae</taxon>
        <taxon>Kluyvera</taxon>
    </lineage>
</organism>
<name>A0A3N2SDK4_9ENTR</name>
<sequence>MSNDITALMASVKAAAEKATPGRIGDRIDGSGSIKYECLGYDGSLVLRTDHKNMEYGFVGDNGTADEQFFRVCVPDNILALVEALEKAQRNETLTEAERQPYLGLIRDRDAQITELESRTVTVKLPERYDVETYPLQSPKGEWYSRDDVLTMLAAAGIQVIEGEGQ</sequence>